<dbReference type="InterPro" id="IPR050445">
    <property type="entry name" value="Bact_polysacc_biosynth/exp"/>
</dbReference>
<evidence type="ECO:0000256" key="1">
    <source>
        <dbReference type="ARBA" id="ARBA00007316"/>
    </source>
</evidence>
<dbReference type="InterPro" id="IPR005702">
    <property type="entry name" value="Wzc-like_C"/>
</dbReference>
<dbReference type="GO" id="GO:0016301">
    <property type="term" value="F:kinase activity"/>
    <property type="evidence" value="ECO:0007669"/>
    <property type="project" value="UniProtKB-KW"/>
</dbReference>
<comment type="similarity">
    <text evidence="1">Belongs to the CpsD/CapB family.</text>
</comment>
<keyword evidence="11" id="KW-1185">Reference proteome</keyword>
<dbReference type="PANTHER" id="PTHR32309:SF13">
    <property type="entry name" value="FERRIC ENTEROBACTIN TRANSPORT PROTEIN FEPE"/>
    <property type="match status" value="1"/>
</dbReference>
<dbReference type="RefSeq" id="WP_245035663.1">
    <property type="nucleotide sequence ID" value="NZ_CP095075.1"/>
</dbReference>
<organism evidence="10 11">
    <name type="scientific">Halobacillus amylolyticus</name>
    <dbReference type="NCBI Taxonomy" id="2932259"/>
    <lineage>
        <taxon>Bacteria</taxon>
        <taxon>Bacillati</taxon>
        <taxon>Bacillota</taxon>
        <taxon>Bacilli</taxon>
        <taxon>Bacillales</taxon>
        <taxon>Bacillaceae</taxon>
        <taxon>Halobacillus</taxon>
    </lineage>
</organism>
<dbReference type="SUPFAM" id="SSF52540">
    <property type="entry name" value="P-loop containing nucleoside triphosphate hydrolases"/>
    <property type="match status" value="1"/>
</dbReference>
<sequence length="220" mass="24263">MILNRMNKASSVKKRNLVTYSNPESLISEQFRTIRTNIQFLTENRDQRLFLLTSPGKKEGKSTSIANLAVSMAQQKLKVLLIDADLRDSYLHTIFKTTNDIGLTDILTGHANLEESIFRTGMGSLDILTSGTSSPNPSEFLGSNNMSELLKKVGDLYNIVLIDSPSVLLSTETRVLANQCDGVILILNHGKTDFKKAAEAKKVLDLAHANVVGAIMNKKR</sequence>
<evidence type="ECO:0000313" key="10">
    <source>
        <dbReference type="EMBL" id="UOR13805.1"/>
    </source>
</evidence>
<evidence type="ECO:0000259" key="9">
    <source>
        <dbReference type="Pfam" id="PF13614"/>
    </source>
</evidence>
<dbReference type="Pfam" id="PF13614">
    <property type="entry name" value="AAA_31"/>
    <property type="match status" value="1"/>
</dbReference>
<accession>A0ABY4HJX6</accession>
<name>A0ABY4HJX6_9BACI</name>
<evidence type="ECO:0000256" key="6">
    <source>
        <dbReference type="ARBA" id="ARBA00022840"/>
    </source>
</evidence>
<evidence type="ECO:0000256" key="8">
    <source>
        <dbReference type="ARBA" id="ARBA00051245"/>
    </source>
</evidence>
<comment type="catalytic activity">
    <reaction evidence="8">
        <text>L-tyrosyl-[protein] + ATP = O-phospho-L-tyrosyl-[protein] + ADP + H(+)</text>
        <dbReference type="Rhea" id="RHEA:10596"/>
        <dbReference type="Rhea" id="RHEA-COMP:10136"/>
        <dbReference type="Rhea" id="RHEA-COMP:20101"/>
        <dbReference type="ChEBI" id="CHEBI:15378"/>
        <dbReference type="ChEBI" id="CHEBI:30616"/>
        <dbReference type="ChEBI" id="CHEBI:46858"/>
        <dbReference type="ChEBI" id="CHEBI:61978"/>
        <dbReference type="ChEBI" id="CHEBI:456216"/>
        <dbReference type="EC" id="2.7.10.2"/>
    </reaction>
</comment>
<gene>
    <name evidence="10" type="ORF">MUO15_10370</name>
</gene>
<dbReference type="Gene3D" id="3.40.50.300">
    <property type="entry name" value="P-loop containing nucleotide triphosphate hydrolases"/>
    <property type="match status" value="1"/>
</dbReference>
<keyword evidence="7" id="KW-0829">Tyrosine-protein kinase</keyword>
<dbReference type="NCBIfam" id="TIGR01007">
    <property type="entry name" value="eps_fam"/>
    <property type="match status" value="1"/>
</dbReference>
<evidence type="ECO:0000256" key="7">
    <source>
        <dbReference type="ARBA" id="ARBA00023137"/>
    </source>
</evidence>
<evidence type="ECO:0000256" key="5">
    <source>
        <dbReference type="ARBA" id="ARBA00022777"/>
    </source>
</evidence>
<dbReference type="InterPro" id="IPR025669">
    <property type="entry name" value="AAA_dom"/>
</dbReference>
<keyword evidence="5 10" id="KW-0418">Kinase</keyword>
<keyword evidence="4" id="KW-0547">Nucleotide-binding</keyword>
<evidence type="ECO:0000256" key="4">
    <source>
        <dbReference type="ARBA" id="ARBA00022741"/>
    </source>
</evidence>
<keyword evidence="6" id="KW-0067">ATP-binding</keyword>
<dbReference type="Proteomes" id="UP000830326">
    <property type="component" value="Chromosome"/>
</dbReference>
<dbReference type="EMBL" id="CP095075">
    <property type="protein sequence ID" value="UOR13805.1"/>
    <property type="molecule type" value="Genomic_DNA"/>
</dbReference>
<feature type="domain" description="AAA" evidence="9">
    <location>
        <begin position="60"/>
        <end position="185"/>
    </location>
</feature>
<dbReference type="CDD" id="cd05387">
    <property type="entry name" value="BY-kinase"/>
    <property type="match status" value="1"/>
</dbReference>
<evidence type="ECO:0000313" key="11">
    <source>
        <dbReference type="Proteomes" id="UP000830326"/>
    </source>
</evidence>
<dbReference type="PANTHER" id="PTHR32309">
    <property type="entry name" value="TYROSINE-PROTEIN KINASE"/>
    <property type="match status" value="1"/>
</dbReference>
<reference evidence="10" key="1">
    <citation type="submission" date="2022-04" db="EMBL/GenBank/DDBJ databases">
        <title>Halobacillus sp. isolated from saltern.</title>
        <authorList>
            <person name="Won M."/>
            <person name="Lee C.-M."/>
            <person name="Woen H.-Y."/>
            <person name="Kwon S.-W."/>
        </authorList>
    </citation>
    <scope>NUCLEOTIDE SEQUENCE</scope>
    <source>
        <strain evidence="10">SSHM10-5</strain>
    </source>
</reference>
<evidence type="ECO:0000256" key="3">
    <source>
        <dbReference type="ARBA" id="ARBA00022679"/>
    </source>
</evidence>
<keyword evidence="3" id="KW-0808">Transferase</keyword>
<dbReference type="InterPro" id="IPR027417">
    <property type="entry name" value="P-loop_NTPase"/>
</dbReference>
<proteinExistence type="inferred from homology"/>
<dbReference type="EC" id="2.7.10.2" evidence="2"/>
<protein>
    <recommendedName>
        <fullName evidence="2">non-specific protein-tyrosine kinase</fullName>
        <ecNumber evidence="2">2.7.10.2</ecNumber>
    </recommendedName>
</protein>
<evidence type="ECO:0000256" key="2">
    <source>
        <dbReference type="ARBA" id="ARBA00011903"/>
    </source>
</evidence>